<dbReference type="AlphaFoldDB" id="A0A8S1GW47"/>
<dbReference type="InterPro" id="IPR017452">
    <property type="entry name" value="GPCR_Rhodpsn_7TM"/>
</dbReference>
<feature type="transmembrane region" description="Helical" evidence="10">
    <location>
        <begin position="40"/>
        <end position="61"/>
    </location>
</feature>
<dbReference type="PROSITE" id="PS00237">
    <property type="entry name" value="G_PROTEIN_RECEP_F1_1"/>
    <property type="match status" value="1"/>
</dbReference>
<feature type="transmembrane region" description="Helical" evidence="10">
    <location>
        <begin position="220"/>
        <end position="239"/>
    </location>
</feature>
<dbReference type="SUPFAM" id="SSF81321">
    <property type="entry name" value="Family A G protein-coupled receptor-like"/>
    <property type="match status" value="1"/>
</dbReference>
<sequence length="337" mass="38203">MAVPVGLLFGTLTLIGVVGNLIVILAIAGDSKMRRSVMNILLLNLAIADLCNLVIASPEWISPVFFESMWFLPSFMCSVCRYLECVFLYASIFTQIIVCIERYVAIALPMQARRLCSRRNVLMTVAGSWLFVAAFASPYASIHSVSASRRPRCLNVAYGLPWWSRFKFTEFIAFYFVPCIIFVFVYSKIARILWSKDPSLTALCNPAHTRQRDSLRTRRNVVKMLIFCVAVYFICYSPIQFLFISSNILGIVFRPPYEFILLMNALAMTCSASNPLLYTLFSTNFRKRLWAFVPTTNVSSKSFSLCSHRFGSNISQSAPLQPLKTNDSAKSREQSFF</sequence>
<dbReference type="GO" id="GO:0005886">
    <property type="term" value="C:plasma membrane"/>
    <property type="evidence" value="ECO:0007669"/>
    <property type="project" value="TreeGrafter"/>
</dbReference>
<feature type="transmembrane region" description="Helical" evidence="10">
    <location>
        <begin position="81"/>
        <end position="100"/>
    </location>
</feature>
<dbReference type="CDD" id="cd00637">
    <property type="entry name" value="7tm_classA_rhodopsin-like"/>
    <property type="match status" value="1"/>
</dbReference>
<dbReference type="InterPro" id="IPR000276">
    <property type="entry name" value="GPCR_Rhodpsn"/>
</dbReference>
<dbReference type="Gene3D" id="1.20.1070.10">
    <property type="entry name" value="Rhodopsin 7-helix transmembrane proteins"/>
    <property type="match status" value="1"/>
</dbReference>
<evidence type="ECO:0000259" key="11">
    <source>
        <dbReference type="PROSITE" id="PS50262"/>
    </source>
</evidence>
<organism evidence="12 13">
    <name type="scientific">Caenorhabditis auriculariae</name>
    <dbReference type="NCBI Taxonomy" id="2777116"/>
    <lineage>
        <taxon>Eukaryota</taxon>
        <taxon>Metazoa</taxon>
        <taxon>Ecdysozoa</taxon>
        <taxon>Nematoda</taxon>
        <taxon>Chromadorea</taxon>
        <taxon>Rhabditida</taxon>
        <taxon>Rhabditina</taxon>
        <taxon>Rhabditomorpha</taxon>
        <taxon>Rhabditoidea</taxon>
        <taxon>Rhabditidae</taxon>
        <taxon>Peloderinae</taxon>
        <taxon>Caenorhabditis</taxon>
    </lineage>
</organism>
<evidence type="ECO:0000256" key="3">
    <source>
        <dbReference type="ARBA" id="ARBA00022989"/>
    </source>
</evidence>
<feature type="compositionally biased region" description="Basic and acidic residues" evidence="9">
    <location>
        <begin position="327"/>
        <end position="337"/>
    </location>
</feature>
<evidence type="ECO:0000256" key="6">
    <source>
        <dbReference type="ARBA" id="ARBA00023170"/>
    </source>
</evidence>
<comment type="subcellular location">
    <subcellularLocation>
        <location evidence="1">Membrane</location>
        <topology evidence="1">Multi-pass membrane protein</topology>
    </subcellularLocation>
</comment>
<evidence type="ECO:0000256" key="8">
    <source>
        <dbReference type="RuleBase" id="RU000688"/>
    </source>
</evidence>
<evidence type="ECO:0000256" key="10">
    <source>
        <dbReference type="SAM" id="Phobius"/>
    </source>
</evidence>
<evidence type="ECO:0000256" key="5">
    <source>
        <dbReference type="ARBA" id="ARBA00023136"/>
    </source>
</evidence>
<protein>
    <recommendedName>
        <fullName evidence="11">G-protein coupled receptors family 1 profile domain-containing protein</fullName>
    </recommendedName>
</protein>
<gene>
    <name evidence="12" type="ORF">CAUJ_LOCUS3636</name>
</gene>
<proteinExistence type="inferred from homology"/>
<evidence type="ECO:0000313" key="12">
    <source>
        <dbReference type="EMBL" id="CAD6187717.1"/>
    </source>
</evidence>
<feature type="region of interest" description="Disordered" evidence="9">
    <location>
        <begin position="317"/>
        <end position="337"/>
    </location>
</feature>
<feature type="transmembrane region" description="Helical" evidence="10">
    <location>
        <begin position="121"/>
        <end position="142"/>
    </location>
</feature>
<dbReference type="Pfam" id="PF00001">
    <property type="entry name" value="7tm_1"/>
    <property type="match status" value="1"/>
</dbReference>
<evidence type="ECO:0000256" key="1">
    <source>
        <dbReference type="ARBA" id="ARBA00004141"/>
    </source>
</evidence>
<keyword evidence="2 8" id="KW-0812">Transmembrane</keyword>
<name>A0A8S1GW47_9PELO</name>
<evidence type="ECO:0000256" key="4">
    <source>
        <dbReference type="ARBA" id="ARBA00023040"/>
    </source>
</evidence>
<comment type="caution">
    <text evidence="12">The sequence shown here is derived from an EMBL/GenBank/DDBJ whole genome shotgun (WGS) entry which is preliminary data.</text>
</comment>
<comment type="similarity">
    <text evidence="8">Belongs to the G-protein coupled receptor 1 family.</text>
</comment>
<reference evidence="12" key="1">
    <citation type="submission" date="2020-10" db="EMBL/GenBank/DDBJ databases">
        <authorList>
            <person name="Kikuchi T."/>
        </authorList>
    </citation>
    <scope>NUCLEOTIDE SEQUENCE</scope>
    <source>
        <strain evidence="12">NKZ352</strain>
    </source>
</reference>
<keyword evidence="13" id="KW-1185">Reference proteome</keyword>
<dbReference type="PANTHER" id="PTHR24243:SF208">
    <property type="entry name" value="PYROKININ-1 RECEPTOR"/>
    <property type="match status" value="1"/>
</dbReference>
<evidence type="ECO:0000256" key="7">
    <source>
        <dbReference type="ARBA" id="ARBA00023224"/>
    </source>
</evidence>
<dbReference type="PANTHER" id="PTHR24243">
    <property type="entry name" value="G-PROTEIN COUPLED RECEPTOR"/>
    <property type="match status" value="1"/>
</dbReference>
<dbReference type="EMBL" id="CAJGYM010000007">
    <property type="protein sequence ID" value="CAD6187717.1"/>
    <property type="molecule type" value="Genomic_DNA"/>
</dbReference>
<dbReference type="PROSITE" id="PS50262">
    <property type="entry name" value="G_PROTEIN_RECEP_F1_2"/>
    <property type="match status" value="1"/>
</dbReference>
<keyword evidence="3 10" id="KW-1133">Transmembrane helix</keyword>
<feature type="compositionally biased region" description="Polar residues" evidence="9">
    <location>
        <begin position="317"/>
        <end position="326"/>
    </location>
</feature>
<keyword evidence="6 8" id="KW-0675">Receptor</keyword>
<dbReference type="Proteomes" id="UP000835052">
    <property type="component" value="Unassembled WGS sequence"/>
</dbReference>
<evidence type="ECO:0000313" key="13">
    <source>
        <dbReference type="Proteomes" id="UP000835052"/>
    </source>
</evidence>
<keyword evidence="7 8" id="KW-0807">Transducer</keyword>
<keyword evidence="4 8" id="KW-0297">G-protein coupled receptor</keyword>
<dbReference type="GO" id="GO:0004930">
    <property type="term" value="F:G protein-coupled receptor activity"/>
    <property type="evidence" value="ECO:0007669"/>
    <property type="project" value="UniProtKB-KW"/>
</dbReference>
<dbReference type="PRINTS" id="PR00237">
    <property type="entry name" value="GPCRRHODOPSN"/>
</dbReference>
<accession>A0A8S1GW47</accession>
<feature type="transmembrane region" description="Helical" evidence="10">
    <location>
        <begin position="259"/>
        <end position="281"/>
    </location>
</feature>
<dbReference type="OrthoDB" id="5810838at2759"/>
<feature type="transmembrane region" description="Helical" evidence="10">
    <location>
        <begin position="162"/>
        <end position="186"/>
    </location>
</feature>
<feature type="transmembrane region" description="Helical" evidence="10">
    <location>
        <begin position="6"/>
        <end position="28"/>
    </location>
</feature>
<evidence type="ECO:0000256" key="9">
    <source>
        <dbReference type="SAM" id="MobiDB-lite"/>
    </source>
</evidence>
<keyword evidence="5 10" id="KW-0472">Membrane</keyword>
<feature type="domain" description="G-protein coupled receptors family 1 profile" evidence="11">
    <location>
        <begin position="19"/>
        <end position="278"/>
    </location>
</feature>
<evidence type="ECO:0000256" key="2">
    <source>
        <dbReference type="ARBA" id="ARBA00022692"/>
    </source>
</evidence>